<accession>E9KTG3</accession>
<sequence>MTIHDDDDAALDALLDAADDGLRAAVAASLDADAGRAAIFTRALPPHRDALPPADNMFGGHTTIHWADAIDTDPHVSRILELLSEALNRLSELGCWLRTPGGPGTPPGRTETAATLLTALWLGVKERGVDQPTAQTFVGVGLDEIRELRNELRRSVGSGRQLRPDPWDSWDGQWADAHCHRLHTTLQTARNLLPDLFRDGSETSSVPLSSR</sequence>
<protein>
    <submittedName>
        <fullName evidence="1">Putative oxidoreductase</fullName>
    </submittedName>
</protein>
<name>E9KTG3_9ACTN</name>
<dbReference type="EMBL" id="HM116537">
    <property type="protein sequence ID" value="ADU56340.1"/>
    <property type="molecule type" value="Genomic_DNA"/>
</dbReference>
<reference evidence="1" key="1">
    <citation type="journal article" date="2011" name="J. Am. Chem. Soc.">
        <title>Biosynthesis of the allylmalonyl-CoA extender unit for the FK506 polyketide synthase proceeds through a dedicated polyketide synthase and facilitates the mutasynthesis of analogues.</title>
        <authorList>
            <person name="Mo S."/>
            <person name="Kim D.H."/>
            <person name="Lee J.H."/>
            <person name="Park J.W."/>
            <person name="Basnet D.B."/>
            <person name="Ban Y.H."/>
            <person name="Yoo Y.J."/>
            <person name="Chen S.W."/>
            <person name="Park S.R."/>
            <person name="Choi E.A."/>
            <person name="Kim E."/>
            <person name="Jin Y.Y."/>
            <person name="Lee S.K."/>
            <person name="Park J.Y."/>
            <person name="Liu Y."/>
            <person name="Lee M.O."/>
            <person name="Lee K.S."/>
            <person name="Kim S.J."/>
            <person name="Kim D."/>
            <person name="Park B.C."/>
            <person name="Lee S.G."/>
            <person name="Kwon H.J."/>
            <person name="Suh J.W."/>
            <person name="Moore B.S."/>
            <person name="Lim S.K."/>
            <person name="Yoon Y.J."/>
        </authorList>
    </citation>
    <scope>NUCLEOTIDE SEQUENCE</scope>
    <source>
        <strain evidence="1">KCTC 11604BP</strain>
    </source>
</reference>
<proteinExistence type="predicted"/>
<evidence type="ECO:0000313" key="1">
    <source>
        <dbReference type="EMBL" id="ADU56340.1"/>
    </source>
</evidence>
<gene>
    <name evidence="1" type="ORF">Tcs_11604BP_009</name>
</gene>
<organism evidence="1">
    <name type="scientific">Streptomyces sp. KCTC 11604BP</name>
    <dbReference type="NCBI Taxonomy" id="941587"/>
    <lineage>
        <taxon>Bacteria</taxon>
        <taxon>Bacillati</taxon>
        <taxon>Actinomycetota</taxon>
        <taxon>Actinomycetes</taxon>
        <taxon>Kitasatosporales</taxon>
        <taxon>Streptomycetaceae</taxon>
        <taxon>Streptomyces</taxon>
    </lineage>
</organism>
<dbReference type="AlphaFoldDB" id="E9KTG3"/>